<dbReference type="NCBIfam" id="NF009588">
    <property type="entry name" value="PRK13029.1"/>
    <property type="match status" value="1"/>
</dbReference>
<dbReference type="PANTHER" id="PTHR48084">
    <property type="entry name" value="2-OXOGLUTARATE OXIDOREDUCTASE SUBUNIT KORB-RELATED"/>
    <property type="match status" value="1"/>
</dbReference>
<dbReference type="CDD" id="cd07034">
    <property type="entry name" value="TPP_PYR_PFOR_IOR-alpha_like"/>
    <property type="match status" value="1"/>
</dbReference>
<feature type="domain" description="4Fe-4S ferredoxin-type" evidence="2">
    <location>
        <begin position="639"/>
        <end position="671"/>
    </location>
</feature>
<dbReference type="KEGG" id="rpd:RPD_3116"/>
<sequence length="1172" mass="128419">MVARSNAYEGRMGIDQGPISLDQKYTQHSGHIFLTGIQALVRLPMAQVRRDRAAGLNTAGFVTGYRGSPLGGYDQQLVAARRHLEQYNVKFQPGVNEDLAATAIWGSQQLNLSPGAQYDGVTGIWYGKGPGVDRCGDVFRHGNAAGSAKNGGVLCLAGDDHGAKSSTVPHQSDHAFIAALMPYLYPSSIHEIIEMGLLGIAMSRYSGCWVGMKVITETVETTAEINLADEMTPFVLPTDFEMPPGGLNLRWPDDRYDQDRRLQDYKGFAAIAFARANKVNRITMDSPNARFGIMASGKSYEDVRQALRELGIDEQVAARIGLRLYKIGMPWPLEPEGVRNFAHGLEEIFVVEERREIVENQLKQQLFSTRDRPRVIGKMDEHEHRFLPFAQELSVAKVATSLVDRLLAMEIDPTIAEMLRAKADWFHGRDASQVQNVVPIARTPYFCSGCPHNTSTKVPEGSRALGGIGCHFMSLWMDRNTETFTHMGGEGVPWVGIAPFTDEKHIFANLGDGTYFHSGSLAIRQSVASKANITYKILYNDAVAMTGGQRHDGDLSPQQITYQLHAEGIRAIYLVSETPGAYPADSIAPGTHLRHRDELDSVMKECRQIEGASAIVFVQTCAAEKRRRRKRGTLEDPPRRVVINAAVCEGCGDCSVQSNCISVEPLETELGRKRTINQSTCNKDYSCLKGFCPSFVTIDGGKLRKRAPVDLGGFSDLPEPLSRPGLDKPYNIAIGGVGGTGVLTIGALLGMAAHIEGKASMILDMSGLAQKGGAVLSHVRLSEKPEEVTCSRIVTGTADVLIVADEVMAISKETISLCEPARTHGVVNTHLIPIADFIRNRDFDFQTRKVNSVLKSALRKDSAFLDFTKAAETLLGDSIATNMMMMGYAYQQGLLPVKAASIEQAIELNGVSIKMNTQAFQLGRLAAADPARLASLLAGADATVAPKTQGEMSLDEIIAHRGTMLTDYQGNRLATRYRELVAKVRAAAEAGGYGDELPRAVAINYAKLLAYKDEYEVARLLTQPAFEQQIRDQFDGDYKVSFNLAPPILPGVDVTGRPKKRQFGEGMRPVFRMLSKLSFLRGTPLDLFGYHPERKLERELIANYEADVASVVSYLSPSTLDTAVELLSLPDRIRGYGPIKQKSVDDTAPRFAELRANLRDPRPAPPRQMAAE</sequence>
<dbReference type="InterPro" id="IPR046667">
    <property type="entry name" value="DUF6537"/>
</dbReference>
<dbReference type="InterPro" id="IPR019752">
    <property type="entry name" value="Pyrv/ketoisovalerate_OxRed_cat"/>
</dbReference>
<evidence type="ECO:0000259" key="2">
    <source>
        <dbReference type="PROSITE" id="PS51379"/>
    </source>
</evidence>
<dbReference type="SUPFAM" id="SSF53323">
    <property type="entry name" value="Pyruvate-ferredoxin oxidoreductase, PFOR, domain III"/>
    <property type="match status" value="1"/>
</dbReference>
<keyword evidence="3" id="KW-0670">Pyruvate</keyword>
<proteinExistence type="predicted"/>
<dbReference type="Gene3D" id="3.40.50.970">
    <property type="match status" value="1"/>
</dbReference>
<dbReference type="EMBL" id="CP000283">
    <property type="protein sequence ID" value="ABE40342.1"/>
    <property type="molecule type" value="Genomic_DNA"/>
</dbReference>
<name>Q134Z7_RHOPS</name>
<accession>Q134Z7</accession>
<dbReference type="Pfam" id="PF01558">
    <property type="entry name" value="POR"/>
    <property type="match status" value="1"/>
</dbReference>
<dbReference type="Gene3D" id="3.40.920.10">
    <property type="entry name" value="Pyruvate-ferredoxin oxidoreductase, PFOR, domain III"/>
    <property type="match status" value="1"/>
</dbReference>
<dbReference type="InterPro" id="IPR017896">
    <property type="entry name" value="4Fe4S_Fe-S-bd"/>
</dbReference>
<dbReference type="PANTHER" id="PTHR48084:SF3">
    <property type="entry name" value="SUBUNIT OF PYRUVATE:FLAVODOXIN OXIDOREDUCTASE"/>
    <property type="match status" value="1"/>
</dbReference>
<organism evidence="3 4">
    <name type="scientific">Rhodopseudomonas palustris (strain BisB5)</name>
    <dbReference type="NCBI Taxonomy" id="316057"/>
    <lineage>
        <taxon>Bacteria</taxon>
        <taxon>Pseudomonadati</taxon>
        <taxon>Pseudomonadota</taxon>
        <taxon>Alphaproteobacteria</taxon>
        <taxon>Hyphomicrobiales</taxon>
        <taxon>Nitrobacteraceae</taxon>
        <taxon>Rhodopseudomonas</taxon>
    </lineage>
</organism>
<dbReference type="InterPro" id="IPR009014">
    <property type="entry name" value="Transketo_C/PFOR_II"/>
</dbReference>
<dbReference type="STRING" id="316057.RPD_3116"/>
<dbReference type="SUPFAM" id="SSF52922">
    <property type="entry name" value="TK C-terminal domain-like"/>
    <property type="match status" value="1"/>
</dbReference>
<dbReference type="eggNOG" id="COG4231">
    <property type="taxonomic scope" value="Bacteria"/>
</dbReference>
<dbReference type="SUPFAM" id="SSF52518">
    <property type="entry name" value="Thiamin diphosphate-binding fold (THDP-binding)"/>
    <property type="match status" value="2"/>
</dbReference>
<evidence type="ECO:0000313" key="3">
    <source>
        <dbReference type="EMBL" id="ABE40342.1"/>
    </source>
</evidence>
<dbReference type="GO" id="GO:0016903">
    <property type="term" value="F:oxidoreductase activity, acting on the aldehyde or oxo group of donors"/>
    <property type="evidence" value="ECO:0007669"/>
    <property type="project" value="InterPro"/>
</dbReference>
<reference evidence="3 4" key="1">
    <citation type="submission" date="2006-03" db="EMBL/GenBank/DDBJ databases">
        <title>Complete sequence of Rhodopseudomonas palustris BisB5.</title>
        <authorList>
            <consortium name="US DOE Joint Genome Institute"/>
            <person name="Copeland A."/>
            <person name="Lucas S."/>
            <person name="Lapidus A."/>
            <person name="Barry K."/>
            <person name="Detter J.C."/>
            <person name="Glavina del Rio T."/>
            <person name="Hammon N."/>
            <person name="Israni S."/>
            <person name="Dalin E."/>
            <person name="Tice H."/>
            <person name="Pitluck S."/>
            <person name="Chain P."/>
            <person name="Malfatti S."/>
            <person name="Shin M."/>
            <person name="Vergez L."/>
            <person name="Schmutz J."/>
            <person name="Larimer F."/>
            <person name="Land M."/>
            <person name="Hauser L."/>
            <person name="Pelletier D.A."/>
            <person name="Kyrpides N."/>
            <person name="Lykidis A."/>
            <person name="Oda Y."/>
            <person name="Harwood C.S."/>
            <person name="Richardson P."/>
        </authorList>
    </citation>
    <scope>NUCLEOTIDE SEQUENCE [LARGE SCALE GENOMIC DNA]</scope>
    <source>
        <strain evidence="3 4">BisB5</strain>
    </source>
</reference>
<dbReference type="eggNOG" id="COG1014">
    <property type="taxonomic scope" value="Bacteria"/>
</dbReference>
<dbReference type="InterPro" id="IPR002880">
    <property type="entry name" value="Pyrv_Fd/Flavodoxin_OxRdtase_N"/>
</dbReference>
<dbReference type="NCBIfam" id="NF009589">
    <property type="entry name" value="PRK13030.1"/>
    <property type="match status" value="1"/>
</dbReference>
<dbReference type="InterPro" id="IPR051457">
    <property type="entry name" value="2-oxoacid:Fd_oxidoreductase"/>
</dbReference>
<protein>
    <submittedName>
        <fullName evidence="3">Pyruvate ferredoxin/flavodoxin oxidoreductase</fullName>
    </submittedName>
</protein>
<dbReference type="AlphaFoldDB" id="Q134Z7"/>
<evidence type="ECO:0000313" key="4">
    <source>
        <dbReference type="Proteomes" id="UP000001818"/>
    </source>
</evidence>
<gene>
    <name evidence="3" type="ordered locus">RPD_3116</name>
</gene>
<dbReference type="Pfam" id="PF20169">
    <property type="entry name" value="DUF6537"/>
    <property type="match status" value="1"/>
</dbReference>
<keyword evidence="1" id="KW-0560">Oxidoreductase</keyword>
<dbReference type="PROSITE" id="PS51379">
    <property type="entry name" value="4FE4S_FER_2"/>
    <property type="match status" value="1"/>
</dbReference>
<evidence type="ECO:0000256" key="1">
    <source>
        <dbReference type="ARBA" id="ARBA00023002"/>
    </source>
</evidence>
<dbReference type="InterPro" id="IPR002869">
    <property type="entry name" value="Pyrv_flavodox_OxRed_cen"/>
</dbReference>
<dbReference type="Proteomes" id="UP000001818">
    <property type="component" value="Chromosome"/>
</dbReference>
<dbReference type="InterPro" id="IPR029061">
    <property type="entry name" value="THDP-binding"/>
</dbReference>
<dbReference type="HOGENOM" id="CLU_009166_1_0_5"/>